<keyword evidence="2" id="KW-0963">Cytoplasm</keyword>
<dbReference type="PANTHER" id="PTHR13847:SF287">
    <property type="entry name" value="FAD-DEPENDENT OXIDOREDUCTASE DOMAIN-CONTAINING PROTEIN 1"/>
    <property type="match status" value="1"/>
</dbReference>
<evidence type="ECO:0000256" key="2">
    <source>
        <dbReference type="ARBA" id="ARBA00022490"/>
    </source>
</evidence>
<accession>A0ABU0F7Y7</accession>
<sequence>MLRYSGFRLAYEALRGHRGWGPAWRKAAPKASYDVVIVGGGGHGLATAYYLAKNHGITDVAVIERGGIGLGNVGRNTTIIRSNYFSRENIRFYDFSLKLWEGLEADLNYNAMVSQRGALNLVHADGQRDLLARRANMMRLEGVDTELLDKVAVKRLVPLIDTENGRFPVLGGFLQRRGGTVRHDAVAWGYARAADARGVDIVEQCEVTGIRREGGAVAGVETTRGFVGARKVVLAVAGHSSRLAEMAGFRLPIETHVLQAFVSEGVKPLIDLVVTYGAGHFYISQSDKGGLVFGGALDGYNTYARRGSLPMVEDVLAAGVTLMPGLGRLRVLRQWGGAMDMSLDGNPIIAATPVTNLYLNGGWCYGGFKAIPAGGFTTAYLVATGAPHPLIAHFGLERFRDGRVIDERGVGPYAWAH</sequence>
<comment type="caution">
    <text evidence="6">The sequence shown here is derived from an EMBL/GenBank/DDBJ whole genome shotgun (WGS) entry which is preliminary data.</text>
</comment>
<dbReference type="Proteomes" id="UP001237448">
    <property type="component" value="Unassembled WGS sequence"/>
</dbReference>
<comment type="subcellular location">
    <subcellularLocation>
        <location evidence="1">Cytoplasm</location>
    </subcellularLocation>
</comment>
<dbReference type="InterPro" id="IPR036188">
    <property type="entry name" value="FAD/NAD-bd_sf"/>
</dbReference>
<dbReference type="NCBIfam" id="TIGR01373">
    <property type="entry name" value="soxB"/>
    <property type="match status" value="1"/>
</dbReference>
<dbReference type="EC" id="1.5.3.1" evidence="6"/>
<keyword evidence="7" id="KW-1185">Reference proteome</keyword>
<dbReference type="Pfam" id="PF01266">
    <property type="entry name" value="DAO"/>
    <property type="match status" value="1"/>
</dbReference>
<name>A0ABU0F7Y7_9HYPH</name>
<dbReference type="SUPFAM" id="SSF54373">
    <property type="entry name" value="FAD-linked reductases, C-terminal domain"/>
    <property type="match status" value="1"/>
</dbReference>
<organism evidence="6 7">
    <name type="scientific">Labrys monachus</name>
    <dbReference type="NCBI Taxonomy" id="217067"/>
    <lineage>
        <taxon>Bacteria</taxon>
        <taxon>Pseudomonadati</taxon>
        <taxon>Pseudomonadota</taxon>
        <taxon>Alphaproteobacteria</taxon>
        <taxon>Hyphomicrobiales</taxon>
        <taxon>Xanthobacteraceae</taxon>
        <taxon>Labrys</taxon>
    </lineage>
</organism>
<dbReference type="PANTHER" id="PTHR13847">
    <property type="entry name" value="SARCOSINE DEHYDROGENASE-RELATED"/>
    <property type="match status" value="1"/>
</dbReference>
<evidence type="ECO:0000256" key="3">
    <source>
        <dbReference type="ARBA" id="ARBA00022741"/>
    </source>
</evidence>
<keyword evidence="3" id="KW-0547">Nucleotide-binding</keyword>
<evidence type="ECO:0000313" key="7">
    <source>
        <dbReference type="Proteomes" id="UP001237448"/>
    </source>
</evidence>
<dbReference type="Gene3D" id="3.50.50.60">
    <property type="entry name" value="FAD/NAD(P)-binding domain"/>
    <property type="match status" value="1"/>
</dbReference>
<keyword evidence="4 6" id="KW-0560">Oxidoreductase</keyword>
<dbReference type="Gene3D" id="3.30.9.10">
    <property type="entry name" value="D-Amino Acid Oxidase, subunit A, domain 2"/>
    <property type="match status" value="1"/>
</dbReference>
<evidence type="ECO:0000256" key="4">
    <source>
        <dbReference type="ARBA" id="ARBA00023002"/>
    </source>
</evidence>
<evidence type="ECO:0000313" key="6">
    <source>
        <dbReference type="EMBL" id="MDQ0390724.1"/>
    </source>
</evidence>
<proteinExistence type="predicted"/>
<feature type="domain" description="FAD dependent oxidoreductase" evidence="5">
    <location>
        <begin position="34"/>
        <end position="381"/>
    </location>
</feature>
<evidence type="ECO:0000259" key="5">
    <source>
        <dbReference type="Pfam" id="PF01266"/>
    </source>
</evidence>
<dbReference type="SUPFAM" id="SSF51905">
    <property type="entry name" value="FAD/NAD(P)-binding domain"/>
    <property type="match status" value="1"/>
</dbReference>
<dbReference type="InterPro" id="IPR006278">
    <property type="entry name" value="SoxB"/>
</dbReference>
<gene>
    <name evidence="6" type="ORF">J3R73_000516</name>
</gene>
<reference evidence="6 7" key="1">
    <citation type="submission" date="2023-07" db="EMBL/GenBank/DDBJ databases">
        <title>Genomic Encyclopedia of Type Strains, Phase IV (KMG-IV): sequencing the most valuable type-strain genomes for metagenomic binning, comparative biology and taxonomic classification.</title>
        <authorList>
            <person name="Goeker M."/>
        </authorList>
    </citation>
    <scope>NUCLEOTIDE SEQUENCE [LARGE SCALE GENOMIC DNA]</scope>
    <source>
        <strain evidence="6 7">DSM 5896</strain>
    </source>
</reference>
<dbReference type="EMBL" id="JAUSVK010000001">
    <property type="protein sequence ID" value="MDQ0390724.1"/>
    <property type="molecule type" value="Genomic_DNA"/>
</dbReference>
<dbReference type="GO" id="GO:0008115">
    <property type="term" value="F:sarcosine oxidase activity"/>
    <property type="evidence" value="ECO:0007669"/>
    <property type="project" value="UniProtKB-EC"/>
</dbReference>
<dbReference type="RefSeq" id="WP_307422093.1">
    <property type="nucleotide sequence ID" value="NZ_JAUSVK010000001.1"/>
</dbReference>
<protein>
    <submittedName>
        <fullName evidence="6">Sarcosine oxidase subunit beta</fullName>
        <ecNumber evidence="6">1.5.3.1</ecNumber>
    </submittedName>
</protein>
<dbReference type="InterPro" id="IPR006076">
    <property type="entry name" value="FAD-dep_OxRdtase"/>
</dbReference>
<evidence type="ECO:0000256" key="1">
    <source>
        <dbReference type="ARBA" id="ARBA00004496"/>
    </source>
</evidence>